<dbReference type="InterPro" id="IPR001270">
    <property type="entry name" value="ClpA/B"/>
</dbReference>
<dbReference type="SUPFAM" id="SSF52540">
    <property type="entry name" value="P-loop containing nucleoside triphosphate hydrolases"/>
    <property type="match status" value="1"/>
</dbReference>
<dbReference type="InterPro" id="IPR027417">
    <property type="entry name" value="P-loop_NTPase"/>
</dbReference>
<gene>
    <name evidence="4" type="ORF">B2A_04649</name>
</gene>
<evidence type="ECO:0000256" key="2">
    <source>
        <dbReference type="ARBA" id="ARBA00022840"/>
    </source>
</evidence>
<dbReference type="InterPro" id="IPR003959">
    <property type="entry name" value="ATPase_AAA_core"/>
</dbReference>
<keyword evidence="1" id="KW-0547">Nucleotide-binding</keyword>
<name>T1BXB1_9ZZZZ</name>
<evidence type="ECO:0000313" key="4">
    <source>
        <dbReference type="EMBL" id="EQD57789.1"/>
    </source>
</evidence>
<sequence>MGRAGVLTEAVRRRPYSVVLLDEVEKAHPDVHEIFFQVFDKGIMEDGEGRLIDFKNTLIILTTNVGTDL</sequence>
<dbReference type="GO" id="GO:0016887">
    <property type="term" value="F:ATP hydrolysis activity"/>
    <property type="evidence" value="ECO:0007669"/>
    <property type="project" value="InterPro"/>
</dbReference>
<dbReference type="AlphaFoldDB" id="T1BXB1"/>
<dbReference type="Pfam" id="PF07724">
    <property type="entry name" value="AAA_2"/>
    <property type="match status" value="1"/>
</dbReference>
<dbReference type="GO" id="GO:0034605">
    <property type="term" value="P:cellular response to heat"/>
    <property type="evidence" value="ECO:0007669"/>
    <property type="project" value="TreeGrafter"/>
</dbReference>
<organism evidence="4">
    <name type="scientific">mine drainage metagenome</name>
    <dbReference type="NCBI Taxonomy" id="410659"/>
    <lineage>
        <taxon>unclassified sequences</taxon>
        <taxon>metagenomes</taxon>
        <taxon>ecological metagenomes</taxon>
    </lineage>
</organism>
<comment type="caution">
    <text evidence="4">The sequence shown here is derived from an EMBL/GenBank/DDBJ whole genome shotgun (WGS) entry which is preliminary data.</text>
</comment>
<dbReference type="GO" id="GO:0005524">
    <property type="term" value="F:ATP binding"/>
    <property type="evidence" value="ECO:0007669"/>
    <property type="project" value="UniProtKB-KW"/>
</dbReference>
<proteinExistence type="predicted"/>
<dbReference type="PANTHER" id="PTHR11638">
    <property type="entry name" value="ATP-DEPENDENT CLP PROTEASE"/>
    <property type="match status" value="1"/>
</dbReference>
<protein>
    <submittedName>
        <fullName evidence="4">ATPase associated with various cellular activities, AAA-2 domain protein</fullName>
    </submittedName>
</protein>
<feature type="domain" description="ATPase AAA-type core" evidence="3">
    <location>
        <begin position="4"/>
        <end position="67"/>
    </location>
</feature>
<dbReference type="EMBL" id="AUZZ01003141">
    <property type="protein sequence ID" value="EQD57789.1"/>
    <property type="molecule type" value="Genomic_DNA"/>
</dbReference>
<feature type="non-terminal residue" evidence="4">
    <location>
        <position position="69"/>
    </location>
</feature>
<dbReference type="PANTHER" id="PTHR11638:SF184">
    <property type="entry name" value="ATPASE WITH CHAPERONE ACTIVITY"/>
    <property type="match status" value="1"/>
</dbReference>
<keyword evidence="2" id="KW-0067">ATP-binding</keyword>
<dbReference type="Gene3D" id="3.40.50.300">
    <property type="entry name" value="P-loop containing nucleotide triphosphate hydrolases"/>
    <property type="match status" value="1"/>
</dbReference>
<reference evidence="4" key="2">
    <citation type="journal article" date="2014" name="ISME J.">
        <title>Microbial stratification in low pH oxic and suboxic macroscopic growths along an acid mine drainage.</title>
        <authorList>
            <person name="Mendez-Garcia C."/>
            <person name="Mesa V."/>
            <person name="Sprenger R.R."/>
            <person name="Richter M."/>
            <person name="Diez M.S."/>
            <person name="Solano J."/>
            <person name="Bargiela R."/>
            <person name="Golyshina O.V."/>
            <person name="Manteca A."/>
            <person name="Ramos J.L."/>
            <person name="Gallego J.R."/>
            <person name="Llorente I."/>
            <person name="Martins Dos Santos V.A."/>
            <person name="Jensen O.N."/>
            <person name="Pelaez A.I."/>
            <person name="Sanchez J."/>
            <person name="Ferrer M."/>
        </authorList>
    </citation>
    <scope>NUCLEOTIDE SEQUENCE</scope>
</reference>
<reference evidence="4" key="1">
    <citation type="submission" date="2013-08" db="EMBL/GenBank/DDBJ databases">
        <authorList>
            <person name="Mendez C."/>
            <person name="Richter M."/>
            <person name="Ferrer M."/>
            <person name="Sanchez J."/>
        </authorList>
    </citation>
    <scope>NUCLEOTIDE SEQUENCE</scope>
</reference>
<evidence type="ECO:0000256" key="1">
    <source>
        <dbReference type="ARBA" id="ARBA00022741"/>
    </source>
</evidence>
<accession>T1BXB1</accession>
<dbReference type="GO" id="GO:0005737">
    <property type="term" value="C:cytoplasm"/>
    <property type="evidence" value="ECO:0007669"/>
    <property type="project" value="TreeGrafter"/>
</dbReference>
<dbReference type="PRINTS" id="PR00300">
    <property type="entry name" value="CLPPROTEASEA"/>
</dbReference>
<dbReference type="InterPro" id="IPR050130">
    <property type="entry name" value="ClpA_ClpB"/>
</dbReference>
<evidence type="ECO:0000259" key="3">
    <source>
        <dbReference type="Pfam" id="PF07724"/>
    </source>
</evidence>